<evidence type="ECO:0000256" key="1">
    <source>
        <dbReference type="ARBA" id="ARBA00006521"/>
    </source>
</evidence>
<evidence type="ECO:0000313" key="11">
    <source>
        <dbReference type="EMBL" id="POR55132.1"/>
    </source>
</evidence>
<name>A0A2S4MK55_9HYPH</name>
<keyword evidence="6" id="KW-0378">Hydrolase</keyword>
<dbReference type="SMART" id="SM00986">
    <property type="entry name" value="UDG"/>
    <property type="match status" value="1"/>
</dbReference>
<dbReference type="OrthoDB" id="5290748at2"/>
<dbReference type="NCBIfam" id="TIGR03914">
    <property type="entry name" value="UDG_fam_dom"/>
    <property type="match status" value="1"/>
</dbReference>
<dbReference type="AlphaFoldDB" id="A0A2S4MK55"/>
<keyword evidence="12" id="KW-1185">Reference proteome</keyword>
<dbReference type="CDD" id="cd10030">
    <property type="entry name" value="UDG-F4_TTUDGA_SPO1dp_like"/>
    <property type="match status" value="1"/>
</dbReference>
<evidence type="ECO:0000256" key="7">
    <source>
        <dbReference type="ARBA" id="ARBA00023004"/>
    </source>
</evidence>
<dbReference type="GO" id="GO:0051539">
    <property type="term" value="F:4 iron, 4 sulfur cluster binding"/>
    <property type="evidence" value="ECO:0007669"/>
    <property type="project" value="UniProtKB-KW"/>
</dbReference>
<dbReference type="Gene3D" id="3.40.470.10">
    <property type="entry name" value="Uracil-DNA glycosylase-like domain"/>
    <property type="match status" value="1"/>
</dbReference>
<dbReference type="Pfam" id="PF03167">
    <property type="entry name" value="UDG"/>
    <property type="match status" value="1"/>
</dbReference>
<dbReference type="InterPro" id="IPR051536">
    <property type="entry name" value="UDG_Type-4/5"/>
</dbReference>
<comment type="caution">
    <text evidence="11">The sequence shown here is derived from an EMBL/GenBank/DDBJ whole genome shotgun (WGS) entry which is preliminary data.</text>
</comment>
<evidence type="ECO:0000256" key="9">
    <source>
        <dbReference type="ARBA" id="ARBA00023204"/>
    </source>
</evidence>
<sequence>MSRTSQAQRLSEEDLRPEVSSLEALNEALSANPPLADSGRIVFGEGPVSATIAFVGEQPGDEEDRMGRPFVGPAGHLLDGAMAEAGIDRSRVYLTNAVKQFKFIERGKRRIHQKPSMSEVTRYRWWLKRELDFVDPQMVVALGATAALALAGHRVTITKARGPAQFDGRPGFVTVHPSYLLRIPNKEARKIAYEAFVADLRAIAGSP</sequence>
<accession>A0A2S4MK55</accession>
<organism evidence="11 12">
    <name type="scientific">Bosea psychrotolerans</name>
    <dbReference type="NCBI Taxonomy" id="1871628"/>
    <lineage>
        <taxon>Bacteria</taxon>
        <taxon>Pseudomonadati</taxon>
        <taxon>Pseudomonadota</taxon>
        <taxon>Alphaproteobacteria</taxon>
        <taxon>Hyphomicrobiales</taxon>
        <taxon>Boseaceae</taxon>
        <taxon>Bosea</taxon>
    </lineage>
</organism>
<keyword evidence="4" id="KW-0479">Metal-binding</keyword>
<dbReference type="SUPFAM" id="SSF52141">
    <property type="entry name" value="Uracil-DNA glycosylase-like"/>
    <property type="match status" value="1"/>
</dbReference>
<dbReference type="InterPro" id="IPR005273">
    <property type="entry name" value="Ura-DNA_glyco_family4"/>
</dbReference>
<dbReference type="RefSeq" id="WP_103716703.1">
    <property type="nucleotide sequence ID" value="NZ_PQFZ01000002.1"/>
</dbReference>
<dbReference type="Proteomes" id="UP000236919">
    <property type="component" value="Unassembled WGS sequence"/>
</dbReference>
<dbReference type="EMBL" id="PQFZ01000002">
    <property type="protein sequence ID" value="POR55132.1"/>
    <property type="molecule type" value="Genomic_DNA"/>
</dbReference>
<evidence type="ECO:0000313" key="12">
    <source>
        <dbReference type="Proteomes" id="UP000236919"/>
    </source>
</evidence>
<dbReference type="PANTHER" id="PTHR33693">
    <property type="entry name" value="TYPE-5 URACIL-DNA GLYCOSYLASE"/>
    <property type="match status" value="1"/>
</dbReference>
<keyword evidence="8" id="KW-0411">Iron-sulfur</keyword>
<protein>
    <recommendedName>
        <fullName evidence="2">Type-4 uracil-DNA glycosylase</fullName>
    </recommendedName>
</protein>
<evidence type="ECO:0000259" key="10">
    <source>
        <dbReference type="SMART" id="SM00986"/>
    </source>
</evidence>
<keyword evidence="9" id="KW-0234">DNA repair</keyword>
<comment type="similarity">
    <text evidence="1">Belongs to the uracil-DNA glycosylase (UDG) superfamily. Type 4 (UDGa) family.</text>
</comment>
<keyword evidence="3" id="KW-0004">4Fe-4S</keyword>
<reference evidence="11 12" key="1">
    <citation type="submission" date="2018-01" db="EMBL/GenBank/DDBJ databases">
        <title>Genomic Encyclopedia of Type Strains, Phase III (KMG-III): the genomes of soil and plant-associated and newly described type strains.</title>
        <authorList>
            <person name="Whitman W."/>
        </authorList>
    </citation>
    <scope>NUCLEOTIDE SEQUENCE [LARGE SCALE GENOMIC DNA]</scope>
    <source>
        <strain evidence="11 12">1131</strain>
    </source>
</reference>
<dbReference type="InterPro" id="IPR005122">
    <property type="entry name" value="Uracil-DNA_glycosylase-like"/>
</dbReference>
<gene>
    <name evidence="11" type="ORF">CYD53_10216</name>
</gene>
<dbReference type="GO" id="GO:0046872">
    <property type="term" value="F:metal ion binding"/>
    <property type="evidence" value="ECO:0007669"/>
    <property type="project" value="UniProtKB-KW"/>
</dbReference>
<dbReference type="GO" id="GO:0006281">
    <property type="term" value="P:DNA repair"/>
    <property type="evidence" value="ECO:0007669"/>
    <property type="project" value="UniProtKB-KW"/>
</dbReference>
<evidence type="ECO:0000256" key="8">
    <source>
        <dbReference type="ARBA" id="ARBA00023014"/>
    </source>
</evidence>
<evidence type="ECO:0000256" key="5">
    <source>
        <dbReference type="ARBA" id="ARBA00022763"/>
    </source>
</evidence>
<keyword evidence="7" id="KW-0408">Iron</keyword>
<evidence type="ECO:0000256" key="2">
    <source>
        <dbReference type="ARBA" id="ARBA00019403"/>
    </source>
</evidence>
<evidence type="ECO:0000256" key="4">
    <source>
        <dbReference type="ARBA" id="ARBA00022723"/>
    </source>
</evidence>
<proteinExistence type="inferred from homology"/>
<feature type="domain" description="Uracil-DNA glycosylase-like" evidence="10">
    <location>
        <begin position="43"/>
        <end position="201"/>
    </location>
</feature>
<keyword evidence="5" id="KW-0227">DNA damage</keyword>
<dbReference type="GO" id="GO:0097506">
    <property type="term" value="F:deaminated base DNA N-glycosylase activity"/>
    <property type="evidence" value="ECO:0007669"/>
    <property type="project" value="UniProtKB-ARBA"/>
</dbReference>
<dbReference type="SMART" id="SM00987">
    <property type="entry name" value="UreE_C"/>
    <property type="match status" value="1"/>
</dbReference>
<dbReference type="InterPro" id="IPR036895">
    <property type="entry name" value="Uracil-DNA_glycosylase-like_sf"/>
</dbReference>
<dbReference type="PANTHER" id="PTHR33693:SF9">
    <property type="entry name" value="TYPE-4 URACIL-DNA GLYCOSYLASE"/>
    <property type="match status" value="1"/>
</dbReference>
<evidence type="ECO:0000256" key="6">
    <source>
        <dbReference type="ARBA" id="ARBA00022801"/>
    </source>
</evidence>
<evidence type="ECO:0000256" key="3">
    <source>
        <dbReference type="ARBA" id="ARBA00022485"/>
    </source>
</evidence>